<dbReference type="AlphaFoldDB" id="A0AA37PZ80"/>
<protein>
    <recommendedName>
        <fullName evidence="6">Yip1 domain-containing protein</fullName>
    </recommendedName>
</protein>
<feature type="transmembrane region" description="Helical" evidence="5">
    <location>
        <begin position="37"/>
        <end position="58"/>
    </location>
</feature>
<evidence type="ECO:0000313" key="8">
    <source>
        <dbReference type="Proteomes" id="UP001161325"/>
    </source>
</evidence>
<reference evidence="7" key="1">
    <citation type="submission" date="2022-08" db="EMBL/GenBank/DDBJ databases">
        <title>Draft genome sequencing of Roseisolibacter agri AW1220.</title>
        <authorList>
            <person name="Tobiishi Y."/>
            <person name="Tonouchi A."/>
        </authorList>
    </citation>
    <scope>NUCLEOTIDE SEQUENCE</scope>
    <source>
        <strain evidence="7">AW1220</strain>
    </source>
</reference>
<evidence type="ECO:0000256" key="4">
    <source>
        <dbReference type="ARBA" id="ARBA00023136"/>
    </source>
</evidence>
<feature type="domain" description="Yip1" evidence="6">
    <location>
        <begin position="28"/>
        <end position="169"/>
    </location>
</feature>
<organism evidence="7 8">
    <name type="scientific">Roseisolibacter agri</name>
    <dbReference type="NCBI Taxonomy" id="2014610"/>
    <lineage>
        <taxon>Bacteria</taxon>
        <taxon>Pseudomonadati</taxon>
        <taxon>Gemmatimonadota</taxon>
        <taxon>Gemmatimonadia</taxon>
        <taxon>Gemmatimonadales</taxon>
        <taxon>Gemmatimonadaceae</taxon>
        <taxon>Roseisolibacter</taxon>
    </lineage>
</organism>
<keyword evidence="8" id="KW-1185">Reference proteome</keyword>
<comment type="subcellular location">
    <subcellularLocation>
        <location evidence="1">Membrane</location>
        <topology evidence="1">Multi-pass membrane protein</topology>
    </subcellularLocation>
</comment>
<feature type="transmembrane region" description="Helical" evidence="5">
    <location>
        <begin position="105"/>
        <end position="132"/>
    </location>
</feature>
<dbReference type="GO" id="GO:0016020">
    <property type="term" value="C:membrane"/>
    <property type="evidence" value="ECO:0007669"/>
    <property type="project" value="UniProtKB-SubCell"/>
</dbReference>
<dbReference type="Proteomes" id="UP001161325">
    <property type="component" value="Unassembled WGS sequence"/>
</dbReference>
<accession>A0AA37PZ80</accession>
<feature type="transmembrane region" description="Helical" evidence="5">
    <location>
        <begin position="153"/>
        <end position="178"/>
    </location>
</feature>
<proteinExistence type="predicted"/>
<evidence type="ECO:0000256" key="3">
    <source>
        <dbReference type="ARBA" id="ARBA00022989"/>
    </source>
</evidence>
<evidence type="ECO:0000256" key="2">
    <source>
        <dbReference type="ARBA" id="ARBA00022692"/>
    </source>
</evidence>
<feature type="transmembrane region" description="Helical" evidence="5">
    <location>
        <begin position="65"/>
        <end position="85"/>
    </location>
</feature>
<keyword evidence="4 5" id="KW-0472">Membrane</keyword>
<sequence>MDAMDATIPRRSIVDRMRGAAMFDVATYEEVEADTSATGQAAVVVVLAAIAAAIGNAFRGGPGILGGLVSSLIGWAVWSGITYIVGTRVFKGTATWGELLRTLGFAQAPGVLMVAAIVPVLGVLVKIVIWLWMLGTGIVAIRQALDFDTGKAVMTALVGWLASIVVFWVLAGIFGAALF</sequence>
<dbReference type="EMBL" id="BRXS01000001">
    <property type="protein sequence ID" value="GLC23660.1"/>
    <property type="molecule type" value="Genomic_DNA"/>
</dbReference>
<evidence type="ECO:0000259" key="6">
    <source>
        <dbReference type="Pfam" id="PF04893"/>
    </source>
</evidence>
<evidence type="ECO:0000313" key="7">
    <source>
        <dbReference type="EMBL" id="GLC23660.1"/>
    </source>
</evidence>
<keyword evidence="2 5" id="KW-0812">Transmembrane</keyword>
<gene>
    <name evidence="7" type="ORF">rosag_01730</name>
</gene>
<keyword evidence="3 5" id="KW-1133">Transmembrane helix</keyword>
<dbReference type="InterPro" id="IPR006977">
    <property type="entry name" value="Yip1_dom"/>
</dbReference>
<evidence type="ECO:0000256" key="5">
    <source>
        <dbReference type="SAM" id="Phobius"/>
    </source>
</evidence>
<dbReference type="Pfam" id="PF04893">
    <property type="entry name" value="Yip1"/>
    <property type="match status" value="1"/>
</dbReference>
<evidence type="ECO:0000256" key="1">
    <source>
        <dbReference type="ARBA" id="ARBA00004141"/>
    </source>
</evidence>
<comment type="caution">
    <text evidence="7">The sequence shown here is derived from an EMBL/GenBank/DDBJ whole genome shotgun (WGS) entry which is preliminary data.</text>
</comment>
<name>A0AA37PZ80_9BACT</name>